<dbReference type="PANTHER" id="PTHR21266:SF60">
    <property type="entry name" value="3-KETOSTEROID-9-ALPHA-MONOOXYGENASE, OXYGENASE COMPONENT"/>
    <property type="match status" value="1"/>
</dbReference>
<keyword evidence="9" id="KW-1185">Reference proteome</keyword>
<dbReference type="SUPFAM" id="SSF50022">
    <property type="entry name" value="ISP domain"/>
    <property type="match status" value="1"/>
</dbReference>
<name>A0ABU8RUT6_9SPHN</name>
<keyword evidence="5" id="KW-0408">Iron</keyword>
<dbReference type="InterPro" id="IPR045605">
    <property type="entry name" value="KshA-like_C"/>
</dbReference>
<evidence type="ECO:0000313" key="9">
    <source>
        <dbReference type="Proteomes" id="UP001361239"/>
    </source>
</evidence>
<keyword evidence="3" id="KW-0479">Metal-binding</keyword>
<dbReference type="RefSeq" id="WP_339586815.1">
    <property type="nucleotide sequence ID" value="NZ_JBBHJZ010000002.1"/>
</dbReference>
<evidence type="ECO:0000256" key="3">
    <source>
        <dbReference type="ARBA" id="ARBA00022723"/>
    </source>
</evidence>
<protein>
    <submittedName>
        <fullName evidence="8">Rieske 2Fe-2S domain-containing protein</fullName>
    </submittedName>
</protein>
<evidence type="ECO:0000313" key="8">
    <source>
        <dbReference type="EMBL" id="MEJ5976855.1"/>
    </source>
</evidence>
<feature type="domain" description="Rieske" evidence="7">
    <location>
        <begin position="18"/>
        <end position="131"/>
    </location>
</feature>
<dbReference type="Gene3D" id="2.102.10.10">
    <property type="entry name" value="Rieske [2Fe-2S] iron-sulphur domain"/>
    <property type="match status" value="1"/>
</dbReference>
<proteinExistence type="predicted"/>
<keyword evidence="6" id="KW-0411">Iron-sulfur</keyword>
<dbReference type="PROSITE" id="PS51296">
    <property type="entry name" value="RIESKE"/>
    <property type="match status" value="1"/>
</dbReference>
<reference evidence="8 9" key="1">
    <citation type="submission" date="2024-03" db="EMBL/GenBank/DDBJ databases">
        <authorList>
            <person name="Jo J.-H."/>
        </authorList>
    </citation>
    <scope>NUCLEOTIDE SEQUENCE [LARGE SCALE GENOMIC DNA]</scope>
    <source>
        <strain evidence="8 9">PS1R-30</strain>
    </source>
</reference>
<evidence type="ECO:0000256" key="6">
    <source>
        <dbReference type="ARBA" id="ARBA00023014"/>
    </source>
</evidence>
<dbReference type="InterPro" id="IPR036922">
    <property type="entry name" value="Rieske_2Fe-2S_sf"/>
</dbReference>
<evidence type="ECO:0000256" key="4">
    <source>
        <dbReference type="ARBA" id="ARBA00023002"/>
    </source>
</evidence>
<comment type="cofactor">
    <cofactor evidence="1">
        <name>Fe cation</name>
        <dbReference type="ChEBI" id="CHEBI:24875"/>
    </cofactor>
</comment>
<comment type="caution">
    <text evidence="8">The sequence shown here is derived from an EMBL/GenBank/DDBJ whole genome shotgun (WGS) entry which is preliminary data.</text>
</comment>
<sequence>MAASAEYNLGEYAFPRGWFVVTNSNEIDGARPLSARYFGEDVVLFRGASGAVGMVSAYCPHMGTHFGTSNHSYIVSAGLNVQGEGVRCPFHGWRFNREGVCDHIPYYDGAIPQAARVKAWAVVERWGVVFCWNDPEGGEPDFDLPVFPEWDDPAYVRWQGLDHLVDLPCHPVEVFDNNSDYAHLNYLHGGKTLYYENEVQGVLYHQRQSVLSYRVDFGEEWQRHPGVTPAWDQQGEQPLSTDNAYHGVGLNAARFFELEAAELIAATPIDDGSCRLWQGALVRAPGGVVDEAARERARMLNQMFGQGLGLHDGEIWQTKRAATRIMQLPTDGPFGQARIWYSQFFNPRARAAEIVARVSGVHRVKGVPGAPAVQAAE</sequence>
<dbReference type="EMBL" id="JBBHJZ010000002">
    <property type="protein sequence ID" value="MEJ5976855.1"/>
    <property type="molecule type" value="Genomic_DNA"/>
</dbReference>
<evidence type="ECO:0000256" key="1">
    <source>
        <dbReference type="ARBA" id="ARBA00001962"/>
    </source>
</evidence>
<dbReference type="PANTHER" id="PTHR21266">
    <property type="entry name" value="IRON-SULFUR DOMAIN CONTAINING PROTEIN"/>
    <property type="match status" value="1"/>
</dbReference>
<gene>
    <name evidence="8" type="ORF">WG901_09435</name>
</gene>
<keyword evidence="2" id="KW-0001">2Fe-2S</keyword>
<keyword evidence="4" id="KW-0560">Oxidoreductase</keyword>
<evidence type="ECO:0000256" key="2">
    <source>
        <dbReference type="ARBA" id="ARBA00022714"/>
    </source>
</evidence>
<dbReference type="SUPFAM" id="SSF55961">
    <property type="entry name" value="Bet v1-like"/>
    <property type="match status" value="1"/>
</dbReference>
<dbReference type="InterPro" id="IPR017941">
    <property type="entry name" value="Rieske_2Fe-2S"/>
</dbReference>
<evidence type="ECO:0000259" key="7">
    <source>
        <dbReference type="PROSITE" id="PS51296"/>
    </source>
</evidence>
<evidence type="ECO:0000256" key="5">
    <source>
        <dbReference type="ARBA" id="ARBA00023004"/>
    </source>
</evidence>
<dbReference type="InterPro" id="IPR050584">
    <property type="entry name" value="Cholesterol_7-desaturase"/>
</dbReference>
<organism evidence="8 9">
    <name type="scientific">Novosphingobium anseongense</name>
    <dbReference type="NCBI Taxonomy" id="3133436"/>
    <lineage>
        <taxon>Bacteria</taxon>
        <taxon>Pseudomonadati</taxon>
        <taxon>Pseudomonadota</taxon>
        <taxon>Alphaproteobacteria</taxon>
        <taxon>Sphingomonadales</taxon>
        <taxon>Sphingomonadaceae</taxon>
        <taxon>Novosphingobium</taxon>
    </lineage>
</organism>
<dbReference type="Pfam" id="PF19298">
    <property type="entry name" value="KshA_C"/>
    <property type="match status" value="1"/>
</dbReference>
<accession>A0ABU8RUT6</accession>
<dbReference type="Pfam" id="PF00355">
    <property type="entry name" value="Rieske"/>
    <property type="match status" value="1"/>
</dbReference>
<dbReference type="Proteomes" id="UP001361239">
    <property type="component" value="Unassembled WGS sequence"/>
</dbReference>
<dbReference type="Gene3D" id="3.90.380.10">
    <property type="entry name" value="Naphthalene 1,2-dioxygenase Alpha Subunit, Chain A, domain 1"/>
    <property type="match status" value="1"/>
</dbReference>